<evidence type="ECO:0000256" key="2">
    <source>
        <dbReference type="ARBA" id="ARBA00022692"/>
    </source>
</evidence>
<feature type="transmembrane region" description="Helical" evidence="5">
    <location>
        <begin position="68"/>
        <end position="87"/>
    </location>
</feature>
<evidence type="ECO:0000256" key="3">
    <source>
        <dbReference type="ARBA" id="ARBA00022989"/>
    </source>
</evidence>
<keyword evidence="4 5" id="KW-0472">Membrane</keyword>
<sequence length="171" mass="17758">MAPLIVLVGVTALLLALGAAGVRPLRSWPPALRGGLAAMFTLTGVSHFVGMREVMVAMVPPALPAPELLVTVTGILELAGAAGLLWARTSPWAAAGLGVLLVAMFPANVHAITTQVSTGLTDNLPVRTAMQVVFLAATLAVLVHHLRAGRRVDPVGTATPQRHRTESTEQT</sequence>
<dbReference type="STRING" id="501010.NOSIN_10900"/>
<keyword evidence="7" id="KW-1185">Reference proteome</keyword>
<protein>
    <recommendedName>
        <fullName evidence="8">DoxX family protein</fullName>
    </recommendedName>
</protein>
<dbReference type="RefSeq" id="WP_077690653.1">
    <property type="nucleotide sequence ID" value="NZ_MCOK01000001.1"/>
</dbReference>
<dbReference type="Proteomes" id="UP000189004">
    <property type="component" value="Unassembled WGS sequence"/>
</dbReference>
<feature type="transmembrane region" description="Helical" evidence="5">
    <location>
        <begin position="124"/>
        <end position="143"/>
    </location>
</feature>
<dbReference type="Pfam" id="PF13564">
    <property type="entry name" value="DoxX_2"/>
    <property type="match status" value="1"/>
</dbReference>
<evidence type="ECO:0000256" key="1">
    <source>
        <dbReference type="ARBA" id="ARBA00004141"/>
    </source>
</evidence>
<feature type="transmembrane region" description="Helical" evidence="5">
    <location>
        <begin position="94"/>
        <end position="112"/>
    </location>
</feature>
<reference evidence="7" key="1">
    <citation type="submission" date="2016-08" db="EMBL/GenBank/DDBJ databases">
        <authorList>
            <person name="Tokovenko B."/>
            <person name="Kalinowski J."/>
        </authorList>
    </citation>
    <scope>NUCLEOTIDE SEQUENCE [LARGE SCALE GENOMIC DNA]</scope>
    <source>
        <strain evidence="7">UTMC102</strain>
    </source>
</reference>
<dbReference type="PANTHER" id="PTHR36974:SF1">
    <property type="entry name" value="DOXX FAMILY MEMBRANE PROTEIN"/>
    <property type="match status" value="1"/>
</dbReference>
<dbReference type="GO" id="GO:0016020">
    <property type="term" value="C:membrane"/>
    <property type="evidence" value="ECO:0007669"/>
    <property type="project" value="UniProtKB-SubCell"/>
</dbReference>
<proteinExistence type="predicted"/>
<comment type="caution">
    <text evidence="6">The sequence shown here is derived from an EMBL/GenBank/DDBJ whole genome shotgun (WGS) entry which is preliminary data.</text>
</comment>
<evidence type="ECO:0000256" key="5">
    <source>
        <dbReference type="SAM" id="Phobius"/>
    </source>
</evidence>
<dbReference type="AlphaFoldDB" id="A0A1V3C1J3"/>
<keyword evidence="2 5" id="KW-0812">Transmembrane</keyword>
<evidence type="ECO:0000313" key="7">
    <source>
        <dbReference type="Proteomes" id="UP000189004"/>
    </source>
</evidence>
<dbReference type="OrthoDB" id="129693at2"/>
<evidence type="ECO:0000313" key="6">
    <source>
        <dbReference type="EMBL" id="OOC54250.1"/>
    </source>
</evidence>
<evidence type="ECO:0000256" key="4">
    <source>
        <dbReference type="ARBA" id="ARBA00023136"/>
    </source>
</evidence>
<gene>
    <name evidence="6" type="ORF">NOSIN_10900</name>
</gene>
<dbReference type="PANTHER" id="PTHR36974">
    <property type="entry name" value="MEMBRANE PROTEIN-RELATED"/>
    <property type="match status" value="1"/>
</dbReference>
<keyword evidence="3 5" id="KW-1133">Transmembrane helix</keyword>
<evidence type="ECO:0008006" key="8">
    <source>
        <dbReference type="Google" id="ProtNLM"/>
    </source>
</evidence>
<accession>A0A1V3C1J3</accession>
<name>A0A1V3C1J3_9ACTN</name>
<comment type="subcellular location">
    <subcellularLocation>
        <location evidence="1">Membrane</location>
        <topology evidence="1">Multi-pass membrane protein</topology>
    </subcellularLocation>
</comment>
<dbReference type="InterPro" id="IPR032808">
    <property type="entry name" value="DoxX"/>
</dbReference>
<dbReference type="EMBL" id="MCOK01000001">
    <property type="protein sequence ID" value="OOC54250.1"/>
    <property type="molecule type" value="Genomic_DNA"/>
</dbReference>
<organism evidence="6 7">
    <name type="scientific">Nocardiopsis sinuspersici</name>
    <dbReference type="NCBI Taxonomy" id="501010"/>
    <lineage>
        <taxon>Bacteria</taxon>
        <taxon>Bacillati</taxon>
        <taxon>Actinomycetota</taxon>
        <taxon>Actinomycetes</taxon>
        <taxon>Streptosporangiales</taxon>
        <taxon>Nocardiopsidaceae</taxon>
        <taxon>Nocardiopsis</taxon>
    </lineage>
</organism>